<geneLocation type="plasmid" evidence="1 2">
    <name>p319</name>
</geneLocation>
<evidence type="ECO:0000313" key="2">
    <source>
        <dbReference type="Proteomes" id="UP000030081"/>
    </source>
</evidence>
<sequence>MYERRSGHKRAFYVRVNWKGNKVINNSRANVEDMIVLDEPFIDGLRYGKGASAVIPRRSPTTLSERHLAP</sequence>
<reference evidence="1 2" key="1">
    <citation type="submission" date="2014-10" db="EMBL/GenBank/DDBJ databases">
        <title>The Complete Genome Sequence for the Shellfish Pathogen Vibrio coralliilyticus RE98 Isolated from a Shellfish Hatchery.</title>
        <authorList>
            <person name="Richards G.P."/>
            <person name="Bono J.L."/>
            <person name="Watson M.A."/>
            <person name="Needleman D.S."/>
        </authorList>
    </citation>
    <scope>NUCLEOTIDE SEQUENCE [LARGE SCALE GENOMIC DNA]</scope>
    <source>
        <strain evidence="1 2">RE98</strain>
        <plasmid evidence="1 2">p319</plasmid>
    </source>
</reference>
<dbReference type="Proteomes" id="UP000030081">
    <property type="component" value="Plasmid p319"/>
</dbReference>
<proteinExistence type="predicted"/>
<dbReference type="EMBL" id="CP009620">
    <property type="protein sequence ID" value="AIW22792.1"/>
    <property type="molecule type" value="Genomic_DNA"/>
</dbReference>
<dbReference type="AlphaFoldDB" id="A0AAN0W0R0"/>
<protein>
    <submittedName>
        <fullName evidence="1">Uncharacterized protein</fullName>
    </submittedName>
</protein>
<evidence type="ECO:0000313" key="1">
    <source>
        <dbReference type="EMBL" id="AIW22792.1"/>
    </source>
</evidence>
<keyword evidence="1" id="KW-0614">Plasmid</keyword>
<name>A0AAN0W0R0_9VIBR</name>
<gene>
    <name evidence="1" type="ORF">IX92_27465</name>
</gene>
<organism evidence="1 2">
    <name type="scientific">Vibrio coralliilyticus</name>
    <dbReference type="NCBI Taxonomy" id="190893"/>
    <lineage>
        <taxon>Bacteria</taxon>
        <taxon>Pseudomonadati</taxon>
        <taxon>Pseudomonadota</taxon>
        <taxon>Gammaproteobacteria</taxon>
        <taxon>Vibrionales</taxon>
        <taxon>Vibrionaceae</taxon>
        <taxon>Vibrio</taxon>
    </lineage>
</organism>
<accession>A0AAN0W0R0</accession>
<keyword evidence="2" id="KW-1185">Reference proteome</keyword>
<dbReference type="KEGG" id="vcy:IX92_27465"/>